<reference evidence="1" key="1">
    <citation type="submission" date="2014-09" db="EMBL/GenBank/DDBJ databases">
        <authorList>
            <person name="Magalhaes I.L.F."/>
            <person name="Oliveira U."/>
            <person name="Santos F.R."/>
            <person name="Vidigal T.H.D.A."/>
            <person name="Brescovit A.D."/>
            <person name="Santos A.J."/>
        </authorList>
    </citation>
    <scope>NUCLEOTIDE SEQUENCE</scope>
    <source>
        <tissue evidence="1">Shoot tissue taken approximately 20 cm above the soil surface</tissue>
    </source>
</reference>
<accession>A0A0A9AKE7</accession>
<protein>
    <submittedName>
        <fullName evidence="1">Uncharacterized protein</fullName>
    </submittedName>
</protein>
<dbReference type="EMBL" id="GBRH01245746">
    <property type="protein sequence ID" value="JAD52149.1"/>
    <property type="molecule type" value="Transcribed_RNA"/>
</dbReference>
<sequence>MCRALSFVCRRLAVELEPGPSSAWPATANSAVALGAPAMAAPAGDSSHTRNYGPRGSSPRCVLAWRSSSSAARWRMAEWSPELRMKGTGSSI</sequence>
<organism evidence="1">
    <name type="scientific">Arundo donax</name>
    <name type="common">Giant reed</name>
    <name type="synonym">Donax arundinaceus</name>
    <dbReference type="NCBI Taxonomy" id="35708"/>
    <lineage>
        <taxon>Eukaryota</taxon>
        <taxon>Viridiplantae</taxon>
        <taxon>Streptophyta</taxon>
        <taxon>Embryophyta</taxon>
        <taxon>Tracheophyta</taxon>
        <taxon>Spermatophyta</taxon>
        <taxon>Magnoliopsida</taxon>
        <taxon>Liliopsida</taxon>
        <taxon>Poales</taxon>
        <taxon>Poaceae</taxon>
        <taxon>PACMAD clade</taxon>
        <taxon>Arundinoideae</taxon>
        <taxon>Arundineae</taxon>
        <taxon>Arundo</taxon>
    </lineage>
</organism>
<proteinExistence type="predicted"/>
<evidence type="ECO:0000313" key="1">
    <source>
        <dbReference type="EMBL" id="JAD52149.1"/>
    </source>
</evidence>
<name>A0A0A9AKE7_ARUDO</name>
<dbReference type="AlphaFoldDB" id="A0A0A9AKE7"/>
<reference evidence="1" key="2">
    <citation type="journal article" date="2015" name="Data Brief">
        <title>Shoot transcriptome of the giant reed, Arundo donax.</title>
        <authorList>
            <person name="Barrero R.A."/>
            <person name="Guerrero F.D."/>
            <person name="Moolhuijzen P."/>
            <person name="Goolsby J.A."/>
            <person name="Tidwell J."/>
            <person name="Bellgard S.E."/>
            <person name="Bellgard M.I."/>
        </authorList>
    </citation>
    <scope>NUCLEOTIDE SEQUENCE</scope>
    <source>
        <tissue evidence="1">Shoot tissue taken approximately 20 cm above the soil surface</tissue>
    </source>
</reference>